<reference evidence="1 2" key="1">
    <citation type="submission" date="2017-09" db="EMBL/GenBank/DDBJ databases">
        <authorList>
            <person name="Ehlers B."/>
            <person name="Leendertz F.H."/>
        </authorList>
    </citation>
    <scope>NUCLEOTIDE SEQUENCE [LARGE SCALE GENOMIC DNA]</scope>
    <source>
        <strain evidence="1 2">CGMCC 1.10978</strain>
    </source>
</reference>
<sequence length="295" mass="33586">MAAGSWVSTTPGGHVDGSSGYGQRLVRIAREAMEFPVLRQIARPLYRRYFRRPYPHGNLYYGIFPSYAQALAQAAGFASPQLPSHYDVDAAGRLYRSQLQQVRICDYAAMFWLDRMLAAGVRRVFDLGGHIGQAYYGFGRYLRFPEDLDWCVHDVPKVMASGRQWASAHDAGKRLRFDSDALDADGTDLLISSGALQYLDYTLPELLAKLGNPPAHVIFNLTPMHPQAGFFTLQNLGIAICPYRVIGIPEMTERMADLGYRIRDRWELPERALRIPFHPDYTIDRYYGFYFQRSV</sequence>
<evidence type="ECO:0000313" key="1">
    <source>
        <dbReference type="EMBL" id="SOD53208.1"/>
    </source>
</evidence>
<dbReference type="InterPro" id="IPR027612">
    <property type="entry name" value="Put_MTase_LIC12133"/>
</dbReference>
<organism evidence="1 2">
    <name type="scientific">Pseudoxanthomonas wuyuanensis</name>
    <dbReference type="NCBI Taxonomy" id="1073196"/>
    <lineage>
        <taxon>Bacteria</taxon>
        <taxon>Pseudomonadati</taxon>
        <taxon>Pseudomonadota</taxon>
        <taxon>Gammaproteobacteria</taxon>
        <taxon>Lysobacterales</taxon>
        <taxon>Lysobacteraceae</taxon>
        <taxon>Pseudoxanthomonas</taxon>
    </lineage>
</organism>
<keyword evidence="2" id="KW-1185">Reference proteome</keyword>
<dbReference type="AlphaFoldDB" id="A0A286D3F8"/>
<protein>
    <submittedName>
        <fullName evidence="1">Putative methyltransferase, LIC12133 family</fullName>
    </submittedName>
</protein>
<keyword evidence="1" id="KW-0808">Transferase</keyword>
<dbReference type="GO" id="GO:0032259">
    <property type="term" value="P:methylation"/>
    <property type="evidence" value="ECO:0007669"/>
    <property type="project" value="UniProtKB-KW"/>
</dbReference>
<dbReference type="EMBL" id="OCND01000002">
    <property type="protein sequence ID" value="SOD53208.1"/>
    <property type="molecule type" value="Genomic_DNA"/>
</dbReference>
<dbReference type="Proteomes" id="UP000219374">
    <property type="component" value="Unassembled WGS sequence"/>
</dbReference>
<dbReference type="OrthoDB" id="8846308at2"/>
<gene>
    <name evidence="1" type="ORF">SAMN06296416_102293</name>
</gene>
<proteinExistence type="predicted"/>
<accession>A0A286D3F8</accession>
<keyword evidence="1" id="KW-0489">Methyltransferase</keyword>
<name>A0A286D3F8_9GAMM</name>
<dbReference type="GO" id="GO:0008168">
    <property type="term" value="F:methyltransferase activity"/>
    <property type="evidence" value="ECO:0007669"/>
    <property type="project" value="UniProtKB-KW"/>
</dbReference>
<evidence type="ECO:0000313" key="2">
    <source>
        <dbReference type="Proteomes" id="UP000219374"/>
    </source>
</evidence>
<dbReference type="NCBIfam" id="TIGR04325">
    <property type="entry name" value="MTase_LIC12133"/>
    <property type="match status" value="1"/>
</dbReference>